<protein>
    <recommendedName>
        <fullName evidence="2">EamA domain-containing protein</fullName>
    </recommendedName>
</protein>
<evidence type="ECO:0000313" key="4">
    <source>
        <dbReference type="Proteomes" id="UP000176364"/>
    </source>
</evidence>
<dbReference type="InterPro" id="IPR037185">
    <property type="entry name" value="EmrE-like"/>
</dbReference>
<evidence type="ECO:0000256" key="1">
    <source>
        <dbReference type="SAM" id="Phobius"/>
    </source>
</evidence>
<dbReference type="EMBL" id="MEZQ01000023">
    <property type="protein sequence ID" value="OGD60715.1"/>
    <property type="molecule type" value="Genomic_DNA"/>
</dbReference>
<dbReference type="InterPro" id="IPR000620">
    <property type="entry name" value="EamA_dom"/>
</dbReference>
<keyword evidence="1" id="KW-1133">Transmembrane helix</keyword>
<feature type="domain" description="EamA" evidence="2">
    <location>
        <begin position="3"/>
        <end position="131"/>
    </location>
</feature>
<dbReference type="SUPFAM" id="SSF103481">
    <property type="entry name" value="Multidrug resistance efflux transporter EmrE"/>
    <property type="match status" value="2"/>
</dbReference>
<feature type="transmembrane region" description="Helical" evidence="1">
    <location>
        <begin position="117"/>
        <end position="137"/>
    </location>
</feature>
<evidence type="ECO:0000313" key="3">
    <source>
        <dbReference type="EMBL" id="OGD60715.1"/>
    </source>
</evidence>
<proteinExistence type="predicted"/>
<feature type="transmembrane region" description="Helical" evidence="1">
    <location>
        <begin position="244"/>
        <end position="262"/>
    </location>
</feature>
<dbReference type="AlphaFoldDB" id="A0A1F5DZZ1"/>
<feature type="transmembrane region" description="Helical" evidence="1">
    <location>
        <begin position="268"/>
        <end position="286"/>
    </location>
</feature>
<dbReference type="PANTHER" id="PTHR22911">
    <property type="entry name" value="ACYL-MALONYL CONDENSING ENZYME-RELATED"/>
    <property type="match status" value="1"/>
</dbReference>
<dbReference type="PANTHER" id="PTHR22911:SF79">
    <property type="entry name" value="MOBA-LIKE NTP TRANSFERASE DOMAIN-CONTAINING PROTEIN"/>
    <property type="match status" value="1"/>
</dbReference>
<feature type="transmembrane region" description="Helical" evidence="1">
    <location>
        <begin position="212"/>
        <end position="232"/>
    </location>
</feature>
<comment type="caution">
    <text evidence="3">The sequence shown here is derived from an EMBL/GenBank/DDBJ whole genome shotgun (WGS) entry which is preliminary data.</text>
</comment>
<keyword evidence="1" id="KW-0472">Membrane</keyword>
<dbReference type="Proteomes" id="UP000176364">
    <property type="component" value="Unassembled WGS sequence"/>
</dbReference>
<gene>
    <name evidence="3" type="ORF">A3I57_01485</name>
</gene>
<feature type="transmembrane region" description="Helical" evidence="1">
    <location>
        <begin position="87"/>
        <end position="105"/>
    </location>
</feature>
<sequence>MSYLVAISLAALLGGSVPALAKFALAVIPTFSLLFIRFFVACITLLPLIIRSKELNGKMLKALTLVGIVGALNPIILYIALKYTQASVSPLLYAATPLLTALYLSRKKLETISKNTLLGIIIGFAGVVIIIVLPLLINNGNQQLSFKGNLLIFAAVIAFTIYGIMSKNQSVKINASPVALTFYFSLFGLLFSLPLAINELNLGLIIWNRVLFSHWLSAITAGVTGTTLFYLVYQQAIKSGGATAASLFTYLQPIVGIVLPIIMLGETITLPFVVGAVLAVFGVQLANKNNK</sequence>
<feature type="transmembrane region" description="Helical" evidence="1">
    <location>
        <begin position="149"/>
        <end position="165"/>
    </location>
</feature>
<dbReference type="Pfam" id="PF00892">
    <property type="entry name" value="EamA"/>
    <property type="match status" value="2"/>
</dbReference>
<dbReference type="GO" id="GO:0016020">
    <property type="term" value="C:membrane"/>
    <property type="evidence" value="ECO:0007669"/>
    <property type="project" value="InterPro"/>
</dbReference>
<evidence type="ECO:0000259" key="2">
    <source>
        <dbReference type="Pfam" id="PF00892"/>
    </source>
</evidence>
<keyword evidence="1" id="KW-0812">Transmembrane</keyword>
<organism evidence="3 4">
    <name type="scientific">Candidatus Beckwithbacteria bacterium RIFCSPLOWO2_02_FULL_47_23</name>
    <dbReference type="NCBI Taxonomy" id="1797463"/>
    <lineage>
        <taxon>Bacteria</taxon>
        <taxon>Candidatus Beckwithiibacteriota</taxon>
    </lineage>
</organism>
<feature type="domain" description="EamA" evidence="2">
    <location>
        <begin position="147"/>
        <end position="285"/>
    </location>
</feature>
<feature type="transmembrane region" description="Helical" evidence="1">
    <location>
        <begin position="62"/>
        <end position="81"/>
    </location>
</feature>
<accession>A0A1F5DZZ1</accession>
<feature type="transmembrane region" description="Helical" evidence="1">
    <location>
        <begin position="31"/>
        <end position="50"/>
    </location>
</feature>
<reference evidence="3 4" key="1">
    <citation type="journal article" date="2016" name="Nat. Commun.">
        <title>Thousands of microbial genomes shed light on interconnected biogeochemical processes in an aquifer system.</title>
        <authorList>
            <person name="Anantharaman K."/>
            <person name="Brown C.T."/>
            <person name="Hug L.A."/>
            <person name="Sharon I."/>
            <person name="Castelle C.J."/>
            <person name="Probst A.J."/>
            <person name="Thomas B.C."/>
            <person name="Singh A."/>
            <person name="Wilkins M.J."/>
            <person name="Karaoz U."/>
            <person name="Brodie E.L."/>
            <person name="Williams K.H."/>
            <person name="Hubbard S.S."/>
            <person name="Banfield J.F."/>
        </authorList>
    </citation>
    <scope>NUCLEOTIDE SEQUENCE [LARGE SCALE GENOMIC DNA]</scope>
</reference>
<name>A0A1F5DZZ1_9BACT</name>
<feature type="transmembrane region" description="Helical" evidence="1">
    <location>
        <begin position="177"/>
        <end position="197"/>
    </location>
</feature>